<sequence length="1222" mass="135933">MALNSGSDFEYDSDRELDSPSLEEDAIRAMQEDSLEERFKTAIAWIKNKGKFTKESDVDDFFHKFGDVVGQSSGKDAGNLLHALIEIVKHTDAIKPEHVEPLIRRLVKKHPELLIYVNQHGYNPIFMAIKESVAIKKHADQLLKYMISECVDNIHQATYSESLNAALSMQVKSQNNESCLHVALQSKLLPDTTAMLIQNASEEALSAQDTSMKTPMHYAIAFSKCTKRRVKLISLFIARDLESIQRKLPLAKTFLDLTDNKGSSVYLEHLKSRTAYTTGKNNSVVNQLPSTMGTKEDQADTSMPGEDLILEDSKPEADTTYATHGALTEPMDDGDKKDSGSDSDSGGEIAEPESLGHEKRTDDSVNGNGDPGVREPNAGNAVEQEETISNIRVKRSNNTGHPSSIAGKPPSSGKATDNAEMLAEFIKNSDEVLVRLKLHYMRTRSTEMAIFFLYGPNLDDIQISFDYDRLPRQILWHQFVSRFGANTECGLKFDRVLQYATFPCVEVRLKGRLADLERHSGLRSGITQLGDLGRKDMKYFFDWLYEKGVRHIIKLSVEDSGEKVHSDQAIQESIGRFIVEQLDWQKTDMDPETVLHVSSKVEKEAATDKNPRNTEIAPDRQLKQLELRWSGSNAILRAWSEPEGLTMLPQLQRIYLFKPPSSKTYESPKWIDEKVKQFEGRLNANRAKLKSELRSNLQAKLEAGLRGKLRGKLEEELEAKLEDGLKSELKNELKASREYARLGQEYNNVDVIALDEGTYDKPKINSHNMPRLTTPTITKSITSHRWLDSTVRFAGEMRPFWQNTLDDFLRSGQNLDSLKGVADDVVVALIDDGVDAFDTALDDQVSTSPQAIQAALDKKATIISMSWALPVSEPKAKTNGRLRDALQKAVDKKVLMFCSAPDEGKFSQLKFPRGPWRNEFFCIGAARADGTIYNLTHEDTITYAMPGVDVIKDQFGSTDSLDETPSLKGVTIRVNDFQYETGSSVATALAAGLAAMIIYCIKASILAMNTANQTTNAPMGVTIPNDGAELIAHPDPMKLAFDNLGEVTTHKFIQVWEELDKSRELVPKGYSRDDMKFSPADEKDSYVFQIARSHRQVFTVSLAPHSFVLLGTHSAIAASLNRDDKSLNIINLNNMALHSSQGQQGSALSGSHRANVPKKNRSILATNGMGSASVIVITQANPGTIWVSNDFLTRNVTSAGILFAKSIKLNVIKLKFSRGKSD</sequence>
<gene>
    <name evidence="1" type="ORF">O1611_g1849</name>
</gene>
<reference evidence="1" key="1">
    <citation type="submission" date="2022-12" db="EMBL/GenBank/DDBJ databases">
        <title>Genome Sequence of Lasiodiplodia mahajangana.</title>
        <authorList>
            <person name="Buettner E."/>
        </authorList>
    </citation>
    <scope>NUCLEOTIDE SEQUENCE</scope>
    <source>
        <strain evidence="1">VT137</strain>
    </source>
</reference>
<keyword evidence="2" id="KW-1185">Reference proteome</keyword>
<evidence type="ECO:0000313" key="1">
    <source>
        <dbReference type="EMBL" id="KAJ8131774.1"/>
    </source>
</evidence>
<evidence type="ECO:0000313" key="2">
    <source>
        <dbReference type="Proteomes" id="UP001153332"/>
    </source>
</evidence>
<dbReference type="EMBL" id="JAPUUL010000230">
    <property type="protein sequence ID" value="KAJ8131774.1"/>
    <property type="molecule type" value="Genomic_DNA"/>
</dbReference>
<protein>
    <submittedName>
        <fullName evidence="1">Uncharacterized protein</fullName>
    </submittedName>
</protein>
<comment type="caution">
    <text evidence="1">The sequence shown here is derived from an EMBL/GenBank/DDBJ whole genome shotgun (WGS) entry which is preliminary data.</text>
</comment>
<organism evidence="1 2">
    <name type="scientific">Lasiodiplodia mahajangana</name>
    <dbReference type="NCBI Taxonomy" id="1108764"/>
    <lineage>
        <taxon>Eukaryota</taxon>
        <taxon>Fungi</taxon>
        <taxon>Dikarya</taxon>
        <taxon>Ascomycota</taxon>
        <taxon>Pezizomycotina</taxon>
        <taxon>Dothideomycetes</taxon>
        <taxon>Dothideomycetes incertae sedis</taxon>
        <taxon>Botryosphaeriales</taxon>
        <taxon>Botryosphaeriaceae</taxon>
        <taxon>Lasiodiplodia</taxon>
    </lineage>
</organism>
<accession>A0ACC2JWJ1</accession>
<name>A0ACC2JWJ1_9PEZI</name>
<dbReference type="Proteomes" id="UP001153332">
    <property type="component" value="Unassembled WGS sequence"/>
</dbReference>
<proteinExistence type="predicted"/>